<sequence>MLIATVVITLFCNWYFPYSFLAFKKEYTLNGDNHGIGQFSKDLESLQDKVLEKKINNELSQYIQKSIYYLEQPWLKTKGDVRLGIYELINMQKEVRELRDDLVYLDTRKLKVSRYDRDQLRLLIHIYETIDDSLETILDDRNMTRGELKTSLWNLRVEHVSSLDVLTTLYEEYLEMLQH</sequence>
<evidence type="ECO:0000313" key="1">
    <source>
        <dbReference type="EMBL" id="SDM75263.1"/>
    </source>
</evidence>
<reference evidence="2" key="1">
    <citation type="submission" date="2016-10" db="EMBL/GenBank/DDBJ databases">
        <authorList>
            <person name="Varghese N."/>
            <person name="Submissions S."/>
        </authorList>
    </citation>
    <scope>NUCLEOTIDE SEQUENCE [LARGE SCALE GENOMIC DNA]</scope>
    <source>
        <strain evidence="2">CGMCC 1.6854</strain>
    </source>
</reference>
<evidence type="ECO:0000313" key="2">
    <source>
        <dbReference type="Proteomes" id="UP000199544"/>
    </source>
</evidence>
<accession>A0A1G9VSY7</accession>
<dbReference type="RefSeq" id="WP_090233976.1">
    <property type="nucleotide sequence ID" value="NZ_FNHW01000001.1"/>
</dbReference>
<dbReference type="EMBL" id="FNHW01000001">
    <property type="protein sequence ID" value="SDM75263.1"/>
    <property type="molecule type" value="Genomic_DNA"/>
</dbReference>
<keyword evidence="2" id="KW-1185">Reference proteome</keyword>
<gene>
    <name evidence="1" type="ORF">SAMN04488137_1774</name>
</gene>
<protein>
    <submittedName>
        <fullName evidence="1">Uncharacterized protein</fullName>
    </submittedName>
</protein>
<dbReference type="Proteomes" id="UP000199544">
    <property type="component" value="Unassembled WGS sequence"/>
</dbReference>
<name>A0A1G9VSY7_9BACL</name>
<dbReference type="AlphaFoldDB" id="A0A1G9VSY7"/>
<organism evidence="1 2">
    <name type="scientific">Fictibacillus solisalsi</name>
    <dbReference type="NCBI Taxonomy" id="459525"/>
    <lineage>
        <taxon>Bacteria</taxon>
        <taxon>Bacillati</taxon>
        <taxon>Bacillota</taxon>
        <taxon>Bacilli</taxon>
        <taxon>Bacillales</taxon>
        <taxon>Fictibacillaceae</taxon>
        <taxon>Fictibacillus</taxon>
    </lineage>
</organism>
<proteinExistence type="predicted"/>